<evidence type="ECO:0000256" key="1">
    <source>
        <dbReference type="ARBA" id="ARBA00022529"/>
    </source>
</evidence>
<organism evidence="4 5">
    <name type="scientific">Sessilibacter corallicola</name>
    <dbReference type="NCBI Taxonomy" id="2904075"/>
    <lineage>
        <taxon>Bacteria</taxon>
        <taxon>Pseudomonadati</taxon>
        <taxon>Pseudomonadota</taxon>
        <taxon>Gammaproteobacteria</taxon>
        <taxon>Cellvibrionales</taxon>
        <taxon>Cellvibrionaceae</taxon>
        <taxon>Sessilibacter</taxon>
    </lineage>
</organism>
<dbReference type="CDD" id="cd16903">
    <property type="entry name" value="pesticin_lyz-like"/>
    <property type="match status" value="1"/>
</dbReference>
<dbReference type="EMBL" id="BAABWN010000015">
    <property type="protein sequence ID" value="GAA6169844.1"/>
    <property type="molecule type" value="Genomic_DNA"/>
</dbReference>
<comment type="caution">
    <text evidence="4">The sequence shown here is derived from an EMBL/GenBank/DDBJ whole genome shotgun (WGS) entry which is preliminary data.</text>
</comment>
<gene>
    <name evidence="4" type="ORF">NBRC116591_36550</name>
</gene>
<dbReference type="Gene3D" id="1.10.530.40">
    <property type="match status" value="1"/>
</dbReference>
<reference evidence="4 5" key="1">
    <citation type="submission" date="2024-04" db="EMBL/GenBank/DDBJ databases">
        <title>Draft genome sequence of Sessilibacter corallicola NBRC 116591.</title>
        <authorList>
            <person name="Miyakawa T."/>
            <person name="Kusuya Y."/>
            <person name="Miura T."/>
        </authorList>
    </citation>
    <scope>NUCLEOTIDE SEQUENCE [LARGE SCALE GENOMIC DNA]</scope>
    <source>
        <strain evidence="4 5">KU-00831-HH</strain>
    </source>
</reference>
<name>A0ABQ0ADW7_9GAMM</name>
<evidence type="ECO:0000313" key="4">
    <source>
        <dbReference type="EMBL" id="GAA6169844.1"/>
    </source>
</evidence>
<feature type="domain" description="Pesticin C-terminal" evidence="3">
    <location>
        <begin position="35"/>
        <end position="151"/>
    </location>
</feature>
<keyword evidence="5" id="KW-1185">Reference proteome</keyword>
<keyword evidence="1" id="KW-0929">Antimicrobial</keyword>
<evidence type="ECO:0000256" key="2">
    <source>
        <dbReference type="ARBA" id="ARBA00022638"/>
    </source>
</evidence>
<evidence type="ECO:0000313" key="5">
    <source>
        <dbReference type="Proteomes" id="UP001465153"/>
    </source>
</evidence>
<evidence type="ECO:0000259" key="3">
    <source>
        <dbReference type="Pfam" id="PF16754"/>
    </source>
</evidence>
<dbReference type="InterPro" id="IPR031922">
    <property type="entry name" value="Pesticin_C"/>
</dbReference>
<sequence length="207" mass="23493">MFMNVKKGQITFDAEGNDIETSQYFSRVIHWPGNSLSGVTIGRGYDMGDRSKAEVKQDMIKAGISSDSATALSQGAGLKGIKAKEFVDKNKKTIGKITHAQQINLFNNIYPIYEQRAQQNYDKWTANQKGRVIWNSLDQAIRDVLVDFVYQGFTKGPRPMKAGMNNDFDELIKYINESSVIKQYEPGRRRANYLEKRKPVKNLGKSK</sequence>
<protein>
    <recommendedName>
        <fullName evidence="3">Pesticin C-terminal domain-containing protein</fullName>
    </recommendedName>
</protein>
<keyword evidence="2" id="KW-0081">Bacteriolytic enzyme</keyword>
<dbReference type="Proteomes" id="UP001465153">
    <property type="component" value="Unassembled WGS sequence"/>
</dbReference>
<dbReference type="Pfam" id="PF16754">
    <property type="entry name" value="Pesticin"/>
    <property type="match status" value="1"/>
</dbReference>
<proteinExistence type="predicted"/>
<dbReference type="InterPro" id="IPR023347">
    <property type="entry name" value="Lysozyme_dom_sf"/>
</dbReference>
<accession>A0ABQ0ADW7</accession>